<sequence>MGGWAFVIKEINEYVLGWTVWLRERGSTGTPAPLHRENSHRDTPALCRKNLFHDQGRRQQCFYNSVKCLLLEMIFTLFLKRLLSPPVSRFARWLPVMLQMEVAMAGRSGSFAVEHVDSGDLLQVPVAPRKAITRRTTASRTVLIGLRERITSLYSAPVRPHLDTIASLGSFNK</sequence>
<comment type="caution">
    <text evidence="1">The sequence shown here is derived from an EMBL/GenBank/DDBJ whole genome shotgun (WGS) entry which is preliminary data.</text>
</comment>
<dbReference type="EMBL" id="JAUNZN010000001">
    <property type="protein sequence ID" value="KAK4830990.1"/>
    <property type="molecule type" value="Genomic_DNA"/>
</dbReference>
<dbReference type="AlphaFoldDB" id="A0AAN7S798"/>
<name>A0AAN7S798_MYCAM</name>
<proteinExistence type="predicted"/>
<protein>
    <submittedName>
        <fullName evidence="1">Uncharacterized protein</fullName>
    </submittedName>
</protein>
<keyword evidence="2" id="KW-1185">Reference proteome</keyword>
<reference evidence="1 2" key="1">
    <citation type="journal article" date="2023" name="J. Hered.">
        <title>Chromosome-level genome of the wood stork (Mycteria americana) provides insight into avian chromosome evolution.</title>
        <authorList>
            <person name="Flamio R. Jr."/>
            <person name="Ramstad K.M."/>
        </authorList>
    </citation>
    <scope>NUCLEOTIDE SEQUENCE [LARGE SCALE GENOMIC DNA]</scope>
    <source>
        <strain evidence="1">JAX WOST 10</strain>
    </source>
</reference>
<evidence type="ECO:0000313" key="1">
    <source>
        <dbReference type="EMBL" id="KAK4830990.1"/>
    </source>
</evidence>
<dbReference type="Proteomes" id="UP001333110">
    <property type="component" value="Unassembled WGS sequence"/>
</dbReference>
<accession>A0AAN7S798</accession>
<gene>
    <name evidence="1" type="ORF">QYF61_014561</name>
</gene>
<organism evidence="1 2">
    <name type="scientific">Mycteria americana</name>
    <name type="common">Wood stork</name>
    <dbReference type="NCBI Taxonomy" id="33587"/>
    <lineage>
        <taxon>Eukaryota</taxon>
        <taxon>Metazoa</taxon>
        <taxon>Chordata</taxon>
        <taxon>Craniata</taxon>
        <taxon>Vertebrata</taxon>
        <taxon>Euteleostomi</taxon>
        <taxon>Archelosauria</taxon>
        <taxon>Archosauria</taxon>
        <taxon>Dinosauria</taxon>
        <taxon>Saurischia</taxon>
        <taxon>Theropoda</taxon>
        <taxon>Coelurosauria</taxon>
        <taxon>Aves</taxon>
        <taxon>Neognathae</taxon>
        <taxon>Neoaves</taxon>
        <taxon>Aequornithes</taxon>
        <taxon>Ciconiiformes</taxon>
        <taxon>Ciconiidae</taxon>
        <taxon>Mycteria</taxon>
    </lineage>
</organism>
<evidence type="ECO:0000313" key="2">
    <source>
        <dbReference type="Proteomes" id="UP001333110"/>
    </source>
</evidence>